<keyword evidence="2" id="KW-0813">Transport</keyword>
<organism evidence="1">
    <name type="scientific">Streptomyces iranensis</name>
    <dbReference type="NCBI Taxonomy" id="576784"/>
    <lineage>
        <taxon>Bacteria</taxon>
        <taxon>Bacillati</taxon>
        <taxon>Actinomycetota</taxon>
        <taxon>Actinomycetes</taxon>
        <taxon>Kitasatosporales</taxon>
        <taxon>Streptomycetaceae</taxon>
        <taxon>Streptomyces</taxon>
        <taxon>Streptomyces violaceusniger group</taxon>
    </lineage>
</organism>
<name>A0A061A295_9ACTN</name>
<dbReference type="PROSITE" id="PS51318">
    <property type="entry name" value="TAT"/>
    <property type="match status" value="1"/>
</dbReference>
<dbReference type="InterPro" id="IPR050490">
    <property type="entry name" value="Bact_solute-bd_prot1"/>
</dbReference>
<dbReference type="PANTHER" id="PTHR43649:SF14">
    <property type="entry name" value="BLR3389 PROTEIN"/>
    <property type="match status" value="1"/>
</dbReference>
<dbReference type="RefSeq" id="WP_044579820.1">
    <property type="nucleotide sequence ID" value="NZ_BAABDR010000044.1"/>
</dbReference>
<accession>A0A061A295</accession>
<dbReference type="PROSITE" id="PS51257">
    <property type="entry name" value="PROKAR_LIPOPROTEIN"/>
    <property type="match status" value="1"/>
</dbReference>
<evidence type="ECO:0000313" key="2">
    <source>
        <dbReference type="EMBL" id="MBP2060501.1"/>
    </source>
</evidence>
<proteinExistence type="predicted"/>
<evidence type="ECO:0000313" key="1">
    <source>
        <dbReference type="EMBL" id="CDR16525.1"/>
    </source>
</evidence>
<dbReference type="EMBL" id="JAGGLR010000003">
    <property type="protein sequence ID" value="MBP2060501.1"/>
    <property type="molecule type" value="Genomic_DNA"/>
</dbReference>
<sequence>MSGLSRRGLLRGAVYGAGAAVSASALSGCGSIAGSVRSADEIEYWTLFTGPDGELMKTMTRNVEKRVPGLKVRTTVLDWGPPYYTKLAMASAGGRSPDVAIMHLTRLAGYAPGGLLDPWDMDLLAEFGLKQDDLNKTLVKRSLYQGDPYAIPLDTHPFVVFFDRDVMDKAGLLTGDGRLVPFESPKHALELMDKLRRSGGKLGPVFGHANDAAMGWRMFWTLFSQTGATFDLTGERAEIDEDTAVEVVRFMADLARDSRTMDVSTAIAAFANGRSPMIFSGEWDMATYKATLKDRLGGSPIPTFYDRPAGASDSHALVLPHQDNPDPEHRRRTHQFVAELVRSGLTWASAGHIPAYTPAVSSAAYAKLRPQSEYADAAKQLVLDPPVWFAGSGSDFQTRMCQALDPALGGSSSAQSAVRTMVSQINTLLAQPNPA</sequence>
<dbReference type="InterPro" id="IPR006311">
    <property type="entry name" value="TAT_signal"/>
</dbReference>
<protein>
    <submittedName>
        <fullName evidence="1">Extracellular solute-binding protein family 1</fullName>
    </submittedName>
    <submittedName>
        <fullName evidence="2">Multiple sugar transport system substrate-binding protein</fullName>
    </submittedName>
</protein>
<keyword evidence="3" id="KW-1185">Reference proteome</keyword>
<dbReference type="Pfam" id="PF01547">
    <property type="entry name" value="SBP_bac_1"/>
    <property type="match status" value="1"/>
</dbReference>
<reference evidence="1" key="1">
    <citation type="submission" date="2014-05" db="EMBL/GenBank/DDBJ databases">
        <authorList>
            <person name="Horn Fabian"/>
        </authorList>
    </citation>
    <scope>NUCLEOTIDE SEQUENCE</scope>
</reference>
<dbReference type="PANTHER" id="PTHR43649">
    <property type="entry name" value="ARABINOSE-BINDING PROTEIN-RELATED"/>
    <property type="match status" value="1"/>
</dbReference>
<dbReference type="SUPFAM" id="SSF53850">
    <property type="entry name" value="Periplasmic binding protein-like II"/>
    <property type="match status" value="1"/>
</dbReference>
<keyword evidence="2" id="KW-0762">Sugar transport</keyword>
<evidence type="ECO:0000313" key="3">
    <source>
        <dbReference type="Proteomes" id="UP000756710"/>
    </source>
</evidence>
<dbReference type="Gene3D" id="3.40.190.10">
    <property type="entry name" value="Periplasmic binding protein-like II"/>
    <property type="match status" value="1"/>
</dbReference>
<dbReference type="EMBL" id="LK022848">
    <property type="protein sequence ID" value="CDR16525.1"/>
    <property type="molecule type" value="Genomic_DNA"/>
</dbReference>
<reference evidence="2 3" key="2">
    <citation type="submission" date="2021-03" db="EMBL/GenBank/DDBJ databases">
        <title>Genomic Encyclopedia of Type Strains, Phase IV (KMG-IV): sequencing the most valuable type-strain genomes for metagenomic binning, comparative biology and taxonomic classification.</title>
        <authorList>
            <person name="Goeker M."/>
        </authorList>
    </citation>
    <scope>NUCLEOTIDE SEQUENCE [LARGE SCALE GENOMIC DNA]</scope>
    <source>
        <strain evidence="2 3">DSM 41954</strain>
    </source>
</reference>
<dbReference type="InterPro" id="IPR006059">
    <property type="entry name" value="SBP"/>
</dbReference>
<dbReference type="AlphaFoldDB" id="A0A061A295"/>
<dbReference type="HOGENOM" id="CLU_031285_10_0_11"/>
<dbReference type="Proteomes" id="UP000756710">
    <property type="component" value="Unassembled WGS sequence"/>
</dbReference>
<gene>
    <name evidence="2" type="ORF">J2Z30_001503</name>
    <name evidence="1" type="ORF">SIRAN9063</name>
</gene>